<sequence>MPNVDVISVHHVCLVVQDREAADAFYIGVLGFQPHHGVKSWLVLNDTSTLHLVAIPGTAPRNASPHRPIQHFALQVSNLANVLTILLQAGQKPFQMDGKMKEHFLVDPGDPLTFGTGTLFVRDPDGNLIEFIEEGKGLFSVEMRPRLEIVESNPDQSSGNHGSVEGFSSSLGAPG</sequence>
<name>A0A1H1NE31_9BRAD</name>
<dbReference type="GO" id="GO:0004493">
    <property type="term" value="F:methylmalonyl-CoA epimerase activity"/>
    <property type="evidence" value="ECO:0007669"/>
    <property type="project" value="TreeGrafter"/>
</dbReference>
<dbReference type="GO" id="GO:0051213">
    <property type="term" value="F:dioxygenase activity"/>
    <property type="evidence" value="ECO:0007669"/>
    <property type="project" value="UniProtKB-KW"/>
</dbReference>
<dbReference type="PROSITE" id="PS51819">
    <property type="entry name" value="VOC"/>
    <property type="match status" value="1"/>
</dbReference>
<dbReference type="Proteomes" id="UP000243904">
    <property type="component" value="Chromosome I"/>
</dbReference>
<dbReference type="InterPro" id="IPR029068">
    <property type="entry name" value="Glyas_Bleomycin-R_OHBP_Dase"/>
</dbReference>
<dbReference type="PANTHER" id="PTHR43048:SF3">
    <property type="entry name" value="METHYLMALONYL-COA EPIMERASE, MITOCHONDRIAL"/>
    <property type="match status" value="1"/>
</dbReference>
<dbReference type="AlphaFoldDB" id="A0A1H1NE31"/>
<feature type="compositionally biased region" description="Polar residues" evidence="2">
    <location>
        <begin position="153"/>
        <end position="175"/>
    </location>
</feature>
<dbReference type="InterPro" id="IPR051785">
    <property type="entry name" value="MMCE/EMCE_epimerase"/>
</dbReference>
<dbReference type="PANTHER" id="PTHR43048">
    <property type="entry name" value="METHYLMALONYL-COA EPIMERASE"/>
    <property type="match status" value="1"/>
</dbReference>
<dbReference type="Pfam" id="PF00903">
    <property type="entry name" value="Glyoxalase"/>
    <property type="match status" value="1"/>
</dbReference>
<dbReference type="GO" id="GO:0046491">
    <property type="term" value="P:L-methylmalonyl-CoA metabolic process"/>
    <property type="evidence" value="ECO:0007669"/>
    <property type="project" value="TreeGrafter"/>
</dbReference>
<evidence type="ECO:0000259" key="3">
    <source>
        <dbReference type="PROSITE" id="PS51819"/>
    </source>
</evidence>
<protein>
    <submittedName>
        <fullName evidence="4">Catechol 2,3-dioxygenase</fullName>
    </submittedName>
</protein>
<evidence type="ECO:0000313" key="5">
    <source>
        <dbReference type="Proteomes" id="UP000243904"/>
    </source>
</evidence>
<dbReference type="InterPro" id="IPR004360">
    <property type="entry name" value="Glyas_Fos-R_dOase_dom"/>
</dbReference>
<evidence type="ECO:0000256" key="2">
    <source>
        <dbReference type="SAM" id="MobiDB-lite"/>
    </source>
</evidence>
<evidence type="ECO:0000256" key="1">
    <source>
        <dbReference type="ARBA" id="ARBA00022723"/>
    </source>
</evidence>
<accession>A0A1H1NE31</accession>
<dbReference type="Gene3D" id="3.10.180.10">
    <property type="entry name" value="2,3-Dihydroxybiphenyl 1,2-Dioxygenase, domain 1"/>
    <property type="match status" value="1"/>
</dbReference>
<keyword evidence="4" id="KW-0223">Dioxygenase</keyword>
<evidence type="ECO:0000313" key="4">
    <source>
        <dbReference type="EMBL" id="SDR97208.1"/>
    </source>
</evidence>
<reference evidence="5" key="1">
    <citation type="submission" date="2016-10" db="EMBL/GenBank/DDBJ databases">
        <authorList>
            <person name="Varghese N."/>
            <person name="Submissions S."/>
        </authorList>
    </citation>
    <scope>NUCLEOTIDE SEQUENCE [LARGE SCALE GENOMIC DNA]</scope>
    <source>
        <strain evidence="5">GAS369</strain>
    </source>
</reference>
<dbReference type="SUPFAM" id="SSF54593">
    <property type="entry name" value="Glyoxalase/Bleomycin resistance protein/Dihydroxybiphenyl dioxygenase"/>
    <property type="match status" value="1"/>
</dbReference>
<organism evidence="4 5">
    <name type="scientific">Bradyrhizobium canariense</name>
    <dbReference type="NCBI Taxonomy" id="255045"/>
    <lineage>
        <taxon>Bacteria</taxon>
        <taxon>Pseudomonadati</taxon>
        <taxon>Pseudomonadota</taxon>
        <taxon>Alphaproteobacteria</taxon>
        <taxon>Hyphomicrobiales</taxon>
        <taxon>Nitrobacteraceae</taxon>
        <taxon>Bradyrhizobium</taxon>
    </lineage>
</organism>
<dbReference type="GO" id="GO:0046872">
    <property type="term" value="F:metal ion binding"/>
    <property type="evidence" value="ECO:0007669"/>
    <property type="project" value="UniProtKB-KW"/>
</dbReference>
<proteinExistence type="predicted"/>
<keyword evidence="5" id="KW-1185">Reference proteome</keyword>
<dbReference type="RefSeq" id="WP_167558604.1">
    <property type="nucleotide sequence ID" value="NZ_LT629750.1"/>
</dbReference>
<keyword evidence="1" id="KW-0479">Metal-binding</keyword>
<feature type="domain" description="VOC" evidence="3">
    <location>
        <begin position="8"/>
        <end position="134"/>
    </location>
</feature>
<feature type="region of interest" description="Disordered" evidence="2">
    <location>
        <begin position="151"/>
        <end position="175"/>
    </location>
</feature>
<dbReference type="InterPro" id="IPR037523">
    <property type="entry name" value="VOC_core"/>
</dbReference>
<keyword evidence="4" id="KW-0560">Oxidoreductase</keyword>
<dbReference type="EMBL" id="LT629750">
    <property type="protein sequence ID" value="SDR97208.1"/>
    <property type="molecule type" value="Genomic_DNA"/>
</dbReference>
<gene>
    <name evidence="4" type="ORF">SAMN05444158_0588</name>
</gene>